<evidence type="ECO:0000313" key="2">
    <source>
        <dbReference type="Proteomes" id="UP000030014"/>
    </source>
</evidence>
<protein>
    <submittedName>
        <fullName evidence="1">Uncharacterized protein</fullName>
    </submittedName>
</protein>
<sequence>MNVVEEQRLNKDLQKVKEKFIRALVKTLNEENENREYENKEPLDVCFMVSAIDKQLYQYKDFIEDLSNGYTFNMYEEDESGHSNGRISLFIEKPKEERQSGLWIEKYREDYWYTIEFKYNQIDGDYCQCEQGNEGYNEEHHCCGEICDWNAPSFAITKQYDLGTCSWDGLQRDYWEYEKMFKSKEENKSVEDEIKERRKQEIMEQINLLNQELISLES</sequence>
<dbReference type="Proteomes" id="UP000030014">
    <property type="component" value="Unassembled WGS sequence"/>
</dbReference>
<evidence type="ECO:0000313" key="1">
    <source>
        <dbReference type="EMBL" id="KGM93296.1"/>
    </source>
</evidence>
<proteinExistence type="predicted"/>
<dbReference type="RefSeq" id="WP_039260123.1">
    <property type="nucleotide sequence ID" value="NZ_JDRY01000170.1"/>
</dbReference>
<name>A0A0A0HZ02_CLOBO</name>
<dbReference type="AlphaFoldDB" id="A0A0A0HZ02"/>
<organism evidence="1 2">
    <name type="scientific">Clostridium botulinum C/D str. DC5</name>
    <dbReference type="NCBI Taxonomy" id="1443128"/>
    <lineage>
        <taxon>Bacteria</taxon>
        <taxon>Bacillati</taxon>
        <taxon>Bacillota</taxon>
        <taxon>Clostridia</taxon>
        <taxon>Eubacteriales</taxon>
        <taxon>Clostridiaceae</taxon>
        <taxon>Clostridium</taxon>
    </lineage>
</organism>
<accession>A0A0A0HZ02</accession>
<comment type="caution">
    <text evidence="1">The sequence shown here is derived from an EMBL/GenBank/DDBJ whole genome shotgun (WGS) entry which is preliminary data.</text>
</comment>
<reference evidence="1 2" key="1">
    <citation type="submission" date="2014-01" db="EMBL/GenBank/DDBJ databases">
        <title>Plasmidome dynamics in the species complex Clostridium novyi sensu lato converts strains of independent lineages into distinctly different pathogens.</title>
        <authorList>
            <person name="Skarin H."/>
            <person name="Segerman B."/>
        </authorList>
    </citation>
    <scope>NUCLEOTIDE SEQUENCE [LARGE SCALE GENOMIC DNA]</scope>
    <source>
        <strain evidence="1 2">DC5</strain>
    </source>
</reference>
<dbReference type="EMBL" id="JDRY01000170">
    <property type="protein sequence ID" value="KGM93296.1"/>
    <property type="molecule type" value="Genomic_DNA"/>
</dbReference>
<gene>
    <name evidence="1" type="ORF">Z955_15040</name>
</gene>